<feature type="transmembrane region" description="Helical" evidence="2">
    <location>
        <begin position="263"/>
        <end position="285"/>
    </location>
</feature>
<dbReference type="RefSeq" id="WP_197009673.1">
    <property type="nucleotide sequence ID" value="NZ_BAABES010000007.1"/>
</dbReference>
<dbReference type="Proteomes" id="UP000614047">
    <property type="component" value="Unassembled WGS sequence"/>
</dbReference>
<comment type="caution">
    <text evidence="4">The sequence shown here is derived from an EMBL/GenBank/DDBJ whole genome shotgun (WGS) entry which is preliminary data.</text>
</comment>
<keyword evidence="5" id="KW-1185">Reference proteome</keyword>
<feature type="compositionally biased region" description="Low complexity" evidence="1">
    <location>
        <begin position="13"/>
        <end position="22"/>
    </location>
</feature>
<dbReference type="Pfam" id="PF14258">
    <property type="entry name" value="DUF4350"/>
    <property type="match status" value="1"/>
</dbReference>
<dbReference type="EMBL" id="JADOUA010000001">
    <property type="protein sequence ID" value="MBG6086716.1"/>
    <property type="molecule type" value="Genomic_DNA"/>
</dbReference>
<organism evidence="4 5">
    <name type="scientific">Actinomadura viridis</name>
    <dbReference type="NCBI Taxonomy" id="58110"/>
    <lineage>
        <taxon>Bacteria</taxon>
        <taxon>Bacillati</taxon>
        <taxon>Actinomycetota</taxon>
        <taxon>Actinomycetes</taxon>
        <taxon>Streptosporangiales</taxon>
        <taxon>Thermomonosporaceae</taxon>
        <taxon>Actinomadura</taxon>
    </lineage>
</organism>
<keyword evidence="2" id="KW-0472">Membrane</keyword>
<evidence type="ECO:0000259" key="3">
    <source>
        <dbReference type="Pfam" id="PF14258"/>
    </source>
</evidence>
<evidence type="ECO:0000313" key="5">
    <source>
        <dbReference type="Proteomes" id="UP000614047"/>
    </source>
</evidence>
<sequence>MVTGTGPPPAAAPPAGGTPTAGQVASRRWRASRGVLATLLAVVALALGLAALQPSTTDQDLDPESPGPGGTRALAKLLERRGVPFYLARSAGDAAGHDAPGGTMVITRPERLTDRDLALIRGGRTDLVLVDPPRDVLAALAPGVRRAGTSFEESDVPDCPLRAAVLAGSVRFERSETYEVPPGATGCYRAGGLARLVQLRNGESTVTVLGSAVPLTNQRLAEDGNAALGMNLADSPVSITWLAPDLPATDGGGGNEERSLGDLLPFGVKLFFLELLVAVVLVALWRARRLGPVVAERLPVVVRSAEAVEGRARLYRAHRARDRAADALRSGALERLVPLLGLPRSAAQDPAAAREIVTAVAQRTTHDEGMVWTALYGPEPADDGQLVGLTDLLDDLERQVRHS</sequence>
<protein>
    <recommendedName>
        <fullName evidence="3">DUF4350 domain-containing protein</fullName>
    </recommendedName>
</protein>
<keyword evidence="2" id="KW-1133">Transmembrane helix</keyword>
<proteinExistence type="predicted"/>
<gene>
    <name evidence="4" type="ORF">IW256_000829</name>
</gene>
<dbReference type="AlphaFoldDB" id="A0A931DFQ6"/>
<evidence type="ECO:0000256" key="2">
    <source>
        <dbReference type="SAM" id="Phobius"/>
    </source>
</evidence>
<dbReference type="InterPro" id="IPR025646">
    <property type="entry name" value="DUF4350"/>
</dbReference>
<evidence type="ECO:0000256" key="1">
    <source>
        <dbReference type="SAM" id="MobiDB-lite"/>
    </source>
</evidence>
<evidence type="ECO:0000313" key="4">
    <source>
        <dbReference type="EMBL" id="MBG6086716.1"/>
    </source>
</evidence>
<accession>A0A931DFQ6</accession>
<keyword evidence="2" id="KW-0812">Transmembrane</keyword>
<feature type="compositionally biased region" description="Pro residues" evidence="1">
    <location>
        <begin position="1"/>
        <end position="12"/>
    </location>
</feature>
<reference evidence="4" key="1">
    <citation type="submission" date="2020-11" db="EMBL/GenBank/DDBJ databases">
        <title>Sequencing the genomes of 1000 actinobacteria strains.</title>
        <authorList>
            <person name="Klenk H.-P."/>
        </authorList>
    </citation>
    <scope>NUCLEOTIDE SEQUENCE</scope>
    <source>
        <strain evidence="4">DSM 43175</strain>
    </source>
</reference>
<name>A0A931DFQ6_9ACTN</name>
<feature type="region of interest" description="Disordered" evidence="1">
    <location>
        <begin position="1"/>
        <end position="26"/>
    </location>
</feature>
<feature type="domain" description="DUF4350" evidence="3">
    <location>
        <begin position="63"/>
        <end position="232"/>
    </location>
</feature>